<feature type="domain" description="MaoC-like" evidence="1">
    <location>
        <begin position="15"/>
        <end position="123"/>
    </location>
</feature>
<dbReference type="PANTHER" id="PTHR42993:SF1">
    <property type="entry name" value="MAOC-LIKE DEHYDRATASE DOMAIN-CONTAINING PROTEIN"/>
    <property type="match status" value="1"/>
</dbReference>
<dbReference type="InterPro" id="IPR002539">
    <property type="entry name" value="MaoC-like_dom"/>
</dbReference>
<reference evidence="2 3" key="1">
    <citation type="submission" date="2023-05" db="EMBL/GenBank/DDBJ databases">
        <authorList>
            <person name="Guo Y."/>
        </authorList>
    </citation>
    <scope>NUCLEOTIDE SEQUENCE [LARGE SCALE GENOMIC DNA]</scope>
    <source>
        <strain evidence="2 3">GR2756</strain>
    </source>
</reference>
<dbReference type="Pfam" id="PF01575">
    <property type="entry name" value="MaoC_dehydratas"/>
    <property type="match status" value="1"/>
</dbReference>
<organism evidence="2 3">
    <name type="scientific">Sphingosinicella rhizophila</name>
    <dbReference type="NCBI Taxonomy" id="3050082"/>
    <lineage>
        <taxon>Bacteria</taxon>
        <taxon>Pseudomonadati</taxon>
        <taxon>Pseudomonadota</taxon>
        <taxon>Alphaproteobacteria</taxon>
        <taxon>Sphingomonadales</taxon>
        <taxon>Sphingosinicellaceae</taxon>
        <taxon>Sphingosinicella</taxon>
    </lineage>
</organism>
<evidence type="ECO:0000313" key="2">
    <source>
        <dbReference type="EMBL" id="MDT9600720.1"/>
    </source>
</evidence>
<keyword evidence="3" id="KW-1185">Reference proteome</keyword>
<dbReference type="CDD" id="cd03450">
    <property type="entry name" value="NodN"/>
    <property type="match status" value="1"/>
</dbReference>
<dbReference type="SUPFAM" id="SSF54637">
    <property type="entry name" value="Thioesterase/thiol ester dehydrase-isomerase"/>
    <property type="match status" value="1"/>
</dbReference>
<evidence type="ECO:0000259" key="1">
    <source>
        <dbReference type="Pfam" id="PF01575"/>
    </source>
</evidence>
<dbReference type="EMBL" id="JAVUPU010000011">
    <property type="protein sequence ID" value="MDT9600720.1"/>
    <property type="molecule type" value="Genomic_DNA"/>
</dbReference>
<dbReference type="Proteomes" id="UP001259572">
    <property type="component" value="Unassembled WGS sequence"/>
</dbReference>
<dbReference type="PANTHER" id="PTHR42993">
    <property type="entry name" value="MAOC-LIKE DEHYDRATASE DOMAIN-CONTAINING PROTEIN"/>
    <property type="match status" value="1"/>
</dbReference>
<dbReference type="RefSeq" id="WP_315728145.1">
    <property type="nucleotide sequence ID" value="NZ_JAVUPU010000011.1"/>
</dbReference>
<dbReference type="Gene3D" id="3.10.129.10">
    <property type="entry name" value="Hotdog Thioesterase"/>
    <property type="match status" value="1"/>
</dbReference>
<evidence type="ECO:0000313" key="3">
    <source>
        <dbReference type="Proteomes" id="UP001259572"/>
    </source>
</evidence>
<gene>
    <name evidence="2" type="ORF">RQX22_17295</name>
</gene>
<accession>A0ABU3QBD4</accession>
<name>A0ABU3QBD4_9SPHN</name>
<sequence length="161" mass="17728">MTAIMPGDNIAAMASEEEARTSAWVEITQDMIDRFGAATLDLDPMHVDPEWAKAGPFGTTIAFGFLTAGLLTHLLHDALGDGPVTDPDRTGYYLNYGFDRMRLVAPVPVGARVRGHFKLLGRTSDSKGRQIARFDCVIEIENGERPALVAEWLSMWVPPRQ</sequence>
<protein>
    <submittedName>
        <fullName evidence="2">MaoC family dehydratase</fullName>
    </submittedName>
</protein>
<proteinExistence type="predicted"/>
<dbReference type="InterPro" id="IPR039375">
    <property type="entry name" value="NodN-like"/>
</dbReference>
<comment type="caution">
    <text evidence="2">The sequence shown here is derived from an EMBL/GenBank/DDBJ whole genome shotgun (WGS) entry which is preliminary data.</text>
</comment>
<dbReference type="InterPro" id="IPR029069">
    <property type="entry name" value="HotDog_dom_sf"/>
</dbReference>